<comment type="similarity">
    <text evidence="4 14">Belongs to the cytochrome P450 family.</text>
</comment>
<feature type="transmembrane region" description="Helical" evidence="15">
    <location>
        <begin position="6"/>
        <end position="30"/>
    </location>
</feature>
<evidence type="ECO:0000256" key="8">
    <source>
        <dbReference type="ARBA" id="ARBA00022989"/>
    </source>
</evidence>
<dbReference type="GO" id="GO:0005506">
    <property type="term" value="F:iron ion binding"/>
    <property type="evidence" value="ECO:0007669"/>
    <property type="project" value="InterPro"/>
</dbReference>
<evidence type="ECO:0000256" key="1">
    <source>
        <dbReference type="ARBA" id="ARBA00001971"/>
    </source>
</evidence>
<evidence type="ECO:0000256" key="13">
    <source>
        <dbReference type="PIRSR" id="PIRSR602401-1"/>
    </source>
</evidence>
<evidence type="ECO:0000256" key="11">
    <source>
        <dbReference type="ARBA" id="ARBA00023033"/>
    </source>
</evidence>
<evidence type="ECO:0000256" key="14">
    <source>
        <dbReference type="RuleBase" id="RU000461"/>
    </source>
</evidence>
<feature type="binding site" description="axial binding residue" evidence="13">
    <location>
        <position position="436"/>
    </location>
    <ligand>
        <name>heme</name>
        <dbReference type="ChEBI" id="CHEBI:30413"/>
    </ligand>
    <ligandPart>
        <name>Fe</name>
        <dbReference type="ChEBI" id="CHEBI:18248"/>
    </ligandPart>
</feature>
<evidence type="ECO:0000256" key="10">
    <source>
        <dbReference type="ARBA" id="ARBA00023004"/>
    </source>
</evidence>
<proteinExistence type="inferred from homology"/>
<reference evidence="16 17" key="1">
    <citation type="submission" date="2019-02" db="EMBL/GenBank/DDBJ databases">
        <title>Genome sequencing of the rare red list fungi Phlebia centrifuga.</title>
        <authorList>
            <person name="Buettner E."/>
            <person name="Kellner H."/>
        </authorList>
    </citation>
    <scope>NUCLEOTIDE SEQUENCE [LARGE SCALE GENOMIC DNA]</scope>
    <source>
        <strain evidence="16 17">DSM 108282</strain>
    </source>
</reference>
<keyword evidence="6 15" id="KW-0812">Transmembrane</keyword>
<evidence type="ECO:0000256" key="12">
    <source>
        <dbReference type="ARBA" id="ARBA00023136"/>
    </source>
</evidence>
<dbReference type="InterPro" id="IPR017972">
    <property type="entry name" value="Cyt_P450_CS"/>
</dbReference>
<evidence type="ECO:0008006" key="18">
    <source>
        <dbReference type="Google" id="ProtNLM"/>
    </source>
</evidence>
<dbReference type="PANTHER" id="PTHR46300:SF2">
    <property type="entry name" value="CYTOCHROME P450 MONOOXYGENASE ALNH-RELATED"/>
    <property type="match status" value="1"/>
</dbReference>
<evidence type="ECO:0000256" key="3">
    <source>
        <dbReference type="ARBA" id="ARBA00005179"/>
    </source>
</evidence>
<keyword evidence="17" id="KW-1185">Reference proteome</keyword>
<comment type="cofactor">
    <cofactor evidence="1 13">
        <name>heme</name>
        <dbReference type="ChEBI" id="CHEBI:30413"/>
    </cofactor>
</comment>
<dbReference type="EMBL" id="SGPJ01000173">
    <property type="protein sequence ID" value="THG97354.1"/>
    <property type="molecule type" value="Genomic_DNA"/>
</dbReference>
<comment type="subcellular location">
    <subcellularLocation>
        <location evidence="2">Membrane</location>
    </subcellularLocation>
</comment>
<evidence type="ECO:0000256" key="7">
    <source>
        <dbReference type="ARBA" id="ARBA00022723"/>
    </source>
</evidence>
<comment type="pathway">
    <text evidence="3">Secondary metabolite biosynthesis.</text>
</comment>
<keyword evidence="7 13" id="KW-0479">Metal-binding</keyword>
<evidence type="ECO:0000256" key="9">
    <source>
        <dbReference type="ARBA" id="ARBA00023002"/>
    </source>
</evidence>
<dbReference type="GO" id="GO:0020037">
    <property type="term" value="F:heme binding"/>
    <property type="evidence" value="ECO:0007669"/>
    <property type="project" value="InterPro"/>
</dbReference>
<keyword evidence="8 15" id="KW-1133">Transmembrane helix</keyword>
<keyword evidence="12 15" id="KW-0472">Membrane</keyword>
<keyword evidence="10 13" id="KW-0408">Iron</keyword>
<organism evidence="16 17">
    <name type="scientific">Hermanssonia centrifuga</name>
    <dbReference type="NCBI Taxonomy" id="98765"/>
    <lineage>
        <taxon>Eukaryota</taxon>
        <taxon>Fungi</taxon>
        <taxon>Dikarya</taxon>
        <taxon>Basidiomycota</taxon>
        <taxon>Agaricomycotina</taxon>
        <taxon>Agaricomycetes</taxon>
        <taxon>Polyporales</taxon>
        <taxon>Meruliaceae</taxon>
        <taxon>Hermanssonia</taxon>
    </lineage>
</organism>
<dbReference type="InterPro" id="IPR036396">
    <property type="entry name" value="Cyt_P450_sf"/>
</dbReference>
<protein>
    <recommendedName>
        <fullName evidence="18">Cytochrome P450</fullName>
    </recommendedName>
</protein>
<dbReference type="SUPFAM" id="SSF48264">
    <property type="entry name" value="Cytochrome P450"/>
    <property type="match status" value="1"/>
</dbReference>
<dbReference type="GO" id="GO:0004497">
    <property type="term" value="F:monooxygenase activity"/>
    <property type="evidence" value="ECO:0007669"/>
    <property type="project" value="UniProtKB-KW"/>
</dbReference>
<dbReference type="PROSITE" id="PS00086">
    <property type="entry name" value="CYTOCHROME_P450"/>
    <property type="match status" value="1"/>
</dbReference>
<dbReference type="InterPro" id="IPR001128">
    <property type="entry name" value="Cyt_P450"/>
</dbReference>
<comment type="caution">
    <text evidence="16">The sequence shown here is derived from an EMBL/GenBank/DDBJ whole genome shotgun (WGS) entry which is preliminary data.</text>
</comment>
<gene>
    <name evidence="16" type="ORF">EW026_g4626</name>
</gene>
<dbReference type="InterPro" id="IPR050364">
    <property type="entry name" value="Cytochrome_P450_fung"/>
</dbReference>
<dbReference type="Pfam" id="PF00067">
    <property type="entry name" value="p450"/>
    <property type="match status" value="2"/>
</dbReference>
<dbReference type="InterPro" id="IPR002401">
    <property type="entry name" value="Cyt_P450_E_grp-I"/>
</dbReference>
<keyword evidence="5 13" id="KW-0349">Heme</keyword>
<dbReference type="PRINTS" id="PR00463">
    <property type="entry name" value="EP450I"/>
</dbReference>
<evidence type="ECO:0000256" key="15">
    <source>
        <dbReference type="SAM" id="Phobius"/>
    </source>
</evidence>
<evidence type="ECO:0000256" key="2">
    <source>
        <dbReference type="ARBA" id="ARBA00004370"/>
    </source>
</evidence>
<dbReference type="GO" id="GO:0016705">
    <property type="term" value="F:oxidoreductase activity, acting on paired donors, with incorporation or reduction of molecular oxygen"/>
    <property type="evidence" value="ECO:0007669"/>
    <property type="project" value="InterPro"/>
</dbReference>
<name>A0A4S4KGJ4_9APHY</name>
<evidence type="ECO:0000313" key="16">
    <source>
        <dbReference type="EMBL" id="THG97354.1"/>
    </source>
</evidence>
<dbReference type="Gene3D" id="1.10.630.10">
    <property type="entry name" value="Cytochrome P450"/>
    <property type="match status" value="1"/>
</dbReference>
<sequence>MYNPLSLGLALPIILFPIICYAFNLHVYLYMKSRPLKLRMPPGPKGLPILGSLLDLPPDRYWLKIDEWVKKHGPIITIKLLGKRVVVLGSAKVAADLLADRRSAIYSDRPRHRRFRKAIHAGLQPKALASYHTLEEHEARVFVKEVSQNPDAFRDCAKRFAAALILRTTYGHSTLTLSTDRFAQRVFSSATNFAGSLAPGRFLVDILPWLQHVPRWIPGAGWQKKAAEWAENDRVLYIELLQTARENAVKQPSFISEGLLPQEKGENLNCDDEYGPYGVTEEELAYIGGTISQTADTIMSTVSTLFLALTSHPAVLSRAQAEVDSVVGRSRWPTFADREKLPYVGALAREVCRWRPVAPLSVPHASTKDDMYNGYFIPAGTTVISCTWSIHHDPAVYADPSSFNPSRFLDANGKEIGTEEAKERGHHVFGFGRRMCPGATMSDHAIFIFAACIIWALDMRPVRDKHGVEIIPPVDPLQFSSGGEASHPLPFPSSITLRSGVQELLEDVPFPGAGPD</sequence>
<evidence type="ECO:0000256" key="4">
    <source>
        <dbReference type="ARBA" id="ARBA00010617"/>
    </source>
</evidence>
<dbReference type="PANTHER" id="PTHR46300">
    <property type="entry name" value="P450, PUTATIVE (EUROFUNG)-RELATED-RELATED"/>
    <property type="match status" value="1"/>
</dbReference>
<evidence type="ECO:0000256" key="6">
    <source>
        <dbReference type="ARBA" id="ARBA00022692"/>
    </source>
</evidence>
<dbReference type="CDD" id="cd11065">
    <property type="entry name" value="CYP64-like"/>
    <property type="match status" value="1"/>
</dbReference>
<keyword evidence="9 14" id="KW-0560">Oxidoreductase</keyword>
<evidence type="ECO:0000256" key="5">
    <source>
        <dbReference type="ARBA" id="ARBA00022617"/>
    </source>
</evidence>
<dbReference type="AlphaFoldDB" id="A0A4S4KGJ4"/>
<dbReference type="Proteomes" id="UP000309038">
    <property type="component" value="Unassembled WGS sequence"/>
</dbReference>
<evidence type="ECO:0000313" key="17">
    <source>
        <dbReference type="Proteomes" id="UP000309038"/>
    </source>
</evidence>
<accession>A0A4S4KGJ4</accession>
<dbReference type="GO" id="GO:0016020">
    <property type="term" value="C:membrane"/>
    <property type="evidence" value="ECO:0007669"/>
    <property type="project" value="UniProtKB-SubCell"/>
</dbReference>
<keyword evidence="11 14" id="KW-0503">Monooxygenase</keyword>